<dbReference type="eggNOG" id="ENOG502QPMW">
    <property type="taxonomic scope" value="Eukaryota"/>
</dbReference>
<evidence type="ECO:0000256" key="2">
    <source>
        <dbReference type="ARBA" id="ARBA00022598"/>
    </source>
</evidence>
<dbReference type="GO" id="GO:0010279">
    <property type="term" value="F:indole-3-acetic acid amido synthetase activity"/>
    <property type="evidence" value="ECO:0000318"/>
    <property type="project" value="GO_Central"/>
</dbReference>
<dbReference type="Pfam" id="PF23571">
    <property type="entry name" value="GH3_M"/>
    <property type="match status" value="1"/>
</dbReference>
<gene>
    <name evidence="5" type="ORF">Csa_6G125240</name>
</gene>
<evidence type="ECO:0000259" key="4">
    <source>
        <dbReference type="Pfam" id="PF23572"/>
    </source>
</evidence>
<feature type="domain" description="GH3 middle" evidence="3">
    <location>
        <begin position="353"/>
        <end position="429"/>
    </location>
</feature>
<reference evidence="5 6" key="4">
    <citation type="journal article" date="2011" name="BMC Genomics">
        <title>RNA-Seq improves annotation of protein-coding genes in the cucumber genome.</title>
        <authorList>
            <person name="Li Z."/>
            <person name="Zhang Z."/>
            <person name="Yan P."/>
            <person name="Huang S."/>
            <person name="Fei Z."/>
            <person name="Lin K."/>
        </authorList>
    </citation>
    <scope>NUCLEOTIDE SEQUENCE [LARGE SCALE GENOMIC DNA]</scope>
    <source>
        <strain evidence="6">cv. 9930</strain>
    </source>
</reference>
<reference evidence="5 6" key="1">
    <citation type="journal article" date="2009" name="Nat. Genet.">
        <title>The genome of the cucumber, Cucumis sativus L.</title>
        <authorList>
            <person name="Huang S."/>
            <person name="Li R."/>
            <person name="Zhang Z."/>
            <person name="Li L."/>
            <person name="Gu X."/>
            <person name="Fan W."/>
            <person name="Lucas W.J."/>
            <person name="Wang X."/>
            <person name="Xie B."/>
            <person name="Ni P."/>
            <person name="Ren Y."/>
            <person name="Zhu H."/>
            <person name="Li J."/>
            <person name="Lin K."/>
            <person name="Jin W."/>
            <person name="Fei Z."/>
            <person name="Li G."/>
            <person name="Staub J."/>
            <person name="Kilian A."/>
            <person name="van der Vossen E.A."/>
            <person name="Wu Y."/>
            <person name="Guo J."/>
            <person name="He J."/>
            <person name="Jia Z."/>
            <person name="Ren Y."/>
            <person name="Tian G."/>
            <person name="Lu Y."/>
            <person name="Ruan J."/>
            <person name="Qian W."/>
            <person name="Wang M."/>
            <person name="Huang Q."/>
            <person name="Li B."/>
            <person name="Xuan Z."/>
            <person name="Cao J."/>
            <person name="Asan"/>
            <person name="Wu Z."/>
            <person name="Zhang J."/>
            <person name="Cai Q."/>
            <person name="Bai Y."/>
            <person name="Zhao B."/>
            <person name="Han Y."/>
            <person name="Li Y."/>
            <person name="Li X."/>
            <person name="Wang S."/>
            <person name="Shi Q."/>
            <person name="Liu S."/>
            <person name="Cho W.K."/>
            <person name="Kim J.Y."/>
            <person name="Xu Y."/>
            <person name="Heller-Uszynska K."/>
            <person name="Miao H."/>
            <person name="Cheng Z."/>
            <person name="Zhang S."/>
            <person name="Wu J."/>
            <person name="Yang Y."/>
            <person name="Kang H."/>
            <person name="Li M."/>
            <person name="Liang H."/>
            <person name="Ren X."/>
            <person name="Shi Z."/>
            <person name="Wen M."/>
            <person name="Jian M."/>
            <person name="Yang H."/>
            <person name="Zhang G."/>
            <person name="Yang Z."/>
            <person name="Chen R."/>
            <person name="Liu S."/>
            <person name="Li J."/>
            <person name="Ma L."/>
            <person name="Liu H."/>
            <person name="Zhou Y."/>
            <person name="Zhao J."/>
            <person name="Fang X."/>
            <person name="Li G."/>
            <person name="Fang L."/>
            <person name="Li Y."/>
            <person name="Liu D."/>
            <person name="Zheng H."/>
            <person name="Zhang Y."/>
            <person name="Qin N."/>
            <person name="Li Z."/>
            <person name="Yang G."/>
            <person name="Yang S."/>
            <person name="Bolund L."/>
            <person name="Kristiansen K."/>
            <person name="Zheng H."/>
            <person name="Li S."/>
            <person name="Zhang X."/>
            <person name="Yang H."/>
            <person name="Wang J."/>
            <person name="Sun R."/>
            <person name="Zhang B."/>
            <person name="Jiang S."/>
            <person name="Wang J."/>
            <person name="Du Y."/>
            <person name="Li S."/>
        </authorList>
    </citation>
    <scope>NUCLEOTIDE SEQUENCE [LARGE SCALE GENOMIC DNA]</scope>
    <source>
        <strain evidence="6">cv. 9930</strain>
    </source>
</reference>
<dbReference type="STRING" id="3659.A0A0A0KAF9"/>
<dbReference type="AlphaFoldDB" id="A0A0A0KAF9"/>
<dbReference type="PANTHER" id="PTHR31901:SF9">
    <property type="entry name" value="GH3 DOMAIN-CONTAINING PROTEIN"/>
    <property type="match status" value="1"/>
</dbReference>
<reference evidence="5 6" key="3">
    <citation type="journal article" date="2010" name="BMC Genomics">
        <title>Transcriptome sequencing and comparative analysis of cucumber flowers with different sex types.</title>
        <authorList>
            <person name="Guo S."/>
            <person name="Zheng Y."/>
            <person name="Joung J.G."/>
            <person name="Liu S."/>
            <person name="Zhang Z."/>
            <person name="Crasta O.R."/>
            <person name="Sobral B.W."/>
            <person name="Xu Y."/>
            <person name="Huang S."/>
            <person name="Fei Z."/>
        </authorList>
    </citation>
    <scope>NUCLEOTIDE SEQUENCE [LARGE SCALE GENOMIC DNA]</scope>
    <source>
        <strain evidence="6">cv. 9930</strain>
    </source>
</reference>
<evidence type="ECO:0000313" key="5">
    <source>
        <dbReference type="EMBL" id="KGN46710.1"/>
    </source>
</evidence>
<evidence type="ECO:0000313" key="6">
    <source>
        <dbReference type="Proteomes" id="UP000029981"/>
    </source>
</evidence>
<dbReference type="Proteomes" id="UP000029981">
    <property type="component" value="Chromosome 6"/>
</dbReference>
<keyword evidence="6" id="KW-1185">Reference proteome</keyword>
<dbReference type="PANTHER" id="PTHR31901">
    <property type="entry name" value="GH3 DOMAIN-CONTAINING PROTEIN"/>
    <property type="match status" value="1"/>
</dbReference>
<comment type="similarity">
    <text evidence="1">Belongs to the IAA-amido conjugating enzyme family.</text>
</comment>
<name>A0A0A0KAF9_CUCSA</name>
<sequence>MPDVEEKWLDEKEKEALQYIEDITTKADEIQRQILNEILSTNANVEYLQQHGLVVPTDSPTFKKLIPLVCYEQLRPYIARIADGDDSSILCSNPITEFFKSSGTSGGEHKLIPMYEQEFVRRLSFFSYIMPRMKQLFPDINWHKVKGLNFHFAKPEFKTKGGIIVRSIFTNLHKRSSNLESMPSGNNTSPDDIILCTDSYQSLYCQLLCGLYQNEVVFRVSALFASTLIHVFKFLENHWVDLATDIRTRTVNPKITNSSVRESLMKIIVKPNPEVADLIENECRKGRWEGIITRLWPNAKYINAIVTGSMSQYIPLLNYYTNNLPIVSDHYGSSECFLGLNLDPLCNHDEVSYTLIPTMAYFEFLPIDMINDPNGEVNQQLVDLVDVKLGREYELVITTFAGLYRYCMGDIVRVTGFKNKAPSFRFVRRKNVVLNISNEKTDEAGLHKAVEEGGRVMKSFGAKIVDYTTYADLSTIPGHYVLYWELTMDDLKEQNSNDIPSSVFEDCCLDIENSLNLLYRLARSHEKCINPLEIKIVKAGTFEKLMQLALDRGASITQYKTPRCLNSSQIHIIQLLESNVVSNYFSRKYPNLDTNPV</sequence>
<dbReference type="OrthoDB" id="10004661at2759"/>
<dbReference type="InterPro" id="IPR055378">
    <property type="entry name" value="GH3_C"/>
</dbReference>
<protein>
    <submittedName>
        <fullName evidence="5">Uncharacterized protein</fullName>
    </submittedName>
</protein>
<dbReference type="InterPro" id="IPR004993">
    <property type="entry name" value="GH3"/>
</dbReference>
<proteinExistence type="inferred from homology"/>
<keyword evidence="2" id="KW-0436">Ligase</keyword>
<evidence type="ECO:0000256" key="1">
    <source>
        <dbReference type="ARBA" id="ARBA00008068"/>
    </source>
</evidence>
<dbReference type="Gramene" id="KGN46710">
    <property type="protein sequence ID" value="KGN46710"/>
    <property type="gene ID" value="Csa_6G125240"/>
</dbReference>
<organism evidence="5 6">
    <name type="scientific">Cucumis sativus</name>
    <name type="common">Cucumber</name>
    <dbReference type="NCBI Taxonomy" id="3659"/>
    <lineage>
        <taxon>Eukaryota</taxon>
        <taxon>Viridiplantae</taxon>
        <taxon>Streptophyta</taxon>
        <taxon>Embryophyta</taxon>
        <taxon>Tracheophyta</taxon>
        <taxon>Spermatophyta</taxon>
        <taxon>Magnoliopsida</taxon>
        <taxon>eudicotyledons</taxon>
        <taxon>Gunneridae</taxon>
        <taxon>Pentapetalae</taxon>
        <taxon>rosids</taxon>
        <taxon>fabids</taxon>
        <taxon>Cucurbitales</taxon>
        <taxon>Cucurbitaceae</taxon>
        <taxon>Benincaseae</taxon>
        <taxon>Cucumis</taxon>
    </lineage>
</organism>
<dbReference type="GO" id="GO:0005737">
    <property type="term" value="C:cytoplasm"/>
    <property type="evidence" value="ECO:0000318"/>
    <property type="project" value="GO_Central"/>
</dbReference>
<dbReference type="InterPro" id="IPR055377">
    <property type="entry name" value="GH3_M"/>
</dbReference>
<evidence type="ECO:0000259" key="3">
    <source>
        <dbReference type="Pfam" id="PF23571"/>
    </source>
</evidence>
<dbReference type="EMBL" id="CM002927">
    <property type="protein sequence ID" value="KGN46710.1"/>
    <property type="molecule type" value="Genomic_DNA"/>
</dbReference>
<accession>A0A0A0KAF9</accession>
<dbReference type="KEGG" id="csv:101209767"/>
<dbReference type="Pfam" id="PF03321">
    <property type="entry name" value="GH3"/>
    <property type="match status" value="1"/>
</dbReference>
<feature type="domain" description="GH3 C-terminal" evidence="4">
    <location>
        <begin position="446"/>
        <end position="568"/>
    </location>
</feature>
<dbReference type="Pfam" id="PF23572">
    <property type="entry name" value="GH3_C"/>
    <property type="match status" value="1"/>
</dbReference>
<reference evidence="5 6" key="2">
    <citation type="journal article" date="2009" name="PLoS ONE">
        <title>An integrated genetic and cytogenetic map of the cucumber genome.</title>
        <authorList>
            <person name="Ren Y."/>
            <person name="Zhang Z."/>
            <person name="Liu J."/>
            <person name="Staub J.E."/>
            <person name="Han Y."/>
            <person name="Cheng Z."/>
            <person name="Li X."/>
            <person name="Lu J."/>
            <person name="Miao H."/>
            <person name="Kang H."/>
            <person name="Xie B."/>
            <person name="Gu X."/>
            <person name="Wang X."/>
            <person name="Du Y."/>
            <person name="Jin W."/>
            <person name="Huang S."/>
        </authorList>
    </citation>
    <scope>NUCLEOTIDE SEQUENCE [LARGE SCALE GENOMIC DNA]</scope>
    <source>
        <strain evidence="6">cv. 9930</strain>
    </source>
</reference>